<dbReference type="RefSeq" id="XP_062736936.1">
    <property type="nucleotide sequence ID" value="XM_062871836.1"/>
</dbReference>
<dbReference type="GeneID" id="87890898"/>
<protein>
    <submittedName>
        <fullName evidence="1">Uncharacterized protein</fullName>
    </submittedName>
</protein>
<evidence type="ECO:0000313" key="1">
    <source>
        <dbReference type="EMBL" id="KAK4647960.1"/>
    </source>
</evidence>
<reference evidence="1 2" key="1">
    <citation type="journal article" date="2023" name="bioRxiv">
        <title>High-quality genome assemblies of four members of thePodospora anserinaspecies complex.</title>
        <authorList>
            <person name="Ament-Velasquez S.L."/>
            <person name="Vogan A.A."/>
            <person name="Wallerman O."/>
            <person name="Hartmann F."/>
            <person name="Gautier V."/>
            <person name="Silar P."/>
            <person name="Giraud T."/>
            <person name="Johannesson H."/>
        </authorList>
    </citation>
    <scope>NUCLEOTIDE SEQUENCE [LARGE SCALE GENOMIC DNA]</scope>
    <source>
        <strain evidence="1 2">CBS 112042</strain>
    </source>
</reference>
<dbReference type="EMBL" id="JAFFGZ010000001">
    <property type="protein sequence ID" value="KAK4647960.1"/>
    <property type="molecule type" value="Genomic_DNA"/>
</dbReference>
<name>A0ABR0FY02_9PEZI</name>
<sequence length="75" mass="8513">MDLTSWFQPYLLNLTGMPFGRQCRGRLPYLLILMLQHYIVQSILSSFTLPNAKEPILPQTSSPAFEEPAMLGVMV</sequence>
<proteinExistence type="predicted"/>
<dbReference type="Proteomes" id="UP001322138">
    <property type="component" value="Unassembled WGS sequence"/>
</dbReference>
<accession>A0ABR0FY02</accession>
<organism evidence="1 2">
    <name type="scientific">Podospora bellae-mahoneyi</name>
    <dbReference type="NCBI Taxonomy" id="2093777"/>
    <lineage>
        <taxon>Eukaryota</taxon>
        <taxon>Fungi</taxon>
        <taxon>Dikarya</taxon>
        <taxon>Ascomycota</taxon>
        <taxon>Pezizomycotina</taxon>
        <taxon>Sordariomycetes</taxon>
        <taxon>Sordariomycetidae</taxon>
        <taxon>Sordariales</taxon>
        <taxon>Podosporaceae</taxon>
        <taxon>Podospora</taxon>
    </lineage>
</organism>
<gene>
    <name evidence="1" type="ORF">QC761_0006280</name>
</gene>
<comment type="caution">
    <text evidence="1">The sequence shown here is derived from an EMBL/GenBank/DDBJ whole genome shotgun (WGS) entry which is preliminary data.</text>
</comment>
<evidence type="ECO:0000313" key="2">
    <source>
        <dbReference type="Proteomes" id="UP001322138"/>
    </source>
</evidence>
<keyword evidence="2" id="KW-1185">Reference proteome</keyword>